<accession>A0A1M7TWH4</accession>
<dbReference type="GO" id="GO:0005886">
    <property type="term" value="C:plasma membrane"/>
    <property type="evidence" value="ECO:0007669"/>
    <property type="project" value="UniProtKB-SubCell"/>
</dbReference>
<dbReference type="InterPro" id="IPR036259">
    <property type="entry name" value="MFS_trans_sf"/>
</dbReference>
<dbReference type="SUPFAM" id="SSF103473">
    <property type="entry name" value="MFS general substrate transporter"/>
    <property type="match status" value="1"/>
</dbReference>
<dbReference type="EMBL" id="FRDN01000008">
    <property type="protein sequence ID" value="SHN75081.1"/>
    <property type="molecule type" value="Genomic_DNA"/>
</dbReference>
<dbReference type="Gene3D" id="1.20.1250.20">
    <property type="entry name" value="MFS general substrate transporter like domains"/>
    <property type="match status" value="2"/>
</dbReference>
<evidence type="ECO:0000256" key="1">
    <source>
        <dbReference type="ARBA" id="ARBA00004651"/>
    </source>
</evidence>
<sequence length="405" mass="42381">MKNRVWLVTLIVVLTGVVVAACNFKVPPTMVVLMDEMQVSVTEGGILMSMSVIAGIILALPAGGIIMKTGPKKLGAFSLACTLAGSVVGAVAPNFTILMISRAIEGIGFAFISVVAPSIIALCFPPEKRGLPMALWALWISIGMLFIFNVTNAIVPVFGWRGDWWLVAILAAVMLVVFVIFVKVPEPEADPAEQGAPQPSLKEGLQSVPSWLLCLIFICFATVVSAFTTYFPTYIVQVLGLDVAAANSYSGFMAIGMIVGGLAMGFVLNKVKNRPALLVLCMVLTGAAGYFTFEVSNPNTLLLYVFLAGLAYSMPAATIFTVAPDSARSPAAIGMAMSLCVLGQNIASGIAPVIIGAVVESSGYVWGSATPILLGAGAMGVIFALLFVVAMNKKNSVFQPSGKGI</sequence>
<evidence type="ECO:0000256" key="2">
    <source>
        <dbReference type="ARBA" id="ARBA00022448"/>
    </source>
</evidence>
<dbReference type="STRING" id="1121395.SAMN02745215_02614"/>
<dbReference type="PANTHER" id="PTHR43124:SF3">
    <property type="entry name" value="CHLORAMPHENICOL EFFLUX PUMP RV0191"/>
    <property type="match status" value="1"/>
</dbReference>
<evidence type="ECO:0000256" key="7">
    <source>
        <dbReference type="SAM" id="Phobius"/>
    </source>
</evidence>
<keyword evidence="5 7" id="KW-1133">Transmembrane helix</keyword>
<feature type="transmembrane region" description="Helical" evidence="7">
    <location>
        <begin position="44"/>
        <end position="67"/>
    </location>
</feature>
<feature type="transmembrane region" description="Helical" evidence="7">
    <location>
        <begin position="211"/>
        <end position="231"/>
    </location>
</feature>
<feature type="transmembrane region" description="Helical" evidence="7">
    <location>
        <begin position="74"/>
        <end position="100"/>
    </location>
</feature>
<dbReference type="InterPro" id="IPR011701">
    <property type="entry name" value="MFS"/>
</dbReference>
<evidence type="ECO:0000256" key="5">
    <source>
        <dbReference type="ARBA" id="ARBA00022989"/>
    </source>
</evidence>
<dbReference type="InterPro" id="IPR050189">
    <property type="entry name" value="MFS_Efflux_Transporters"/>
</dbReference>
<feature type="transmembrane region" description="Helical" evidence="7">
    <location>
        <begin position="164"/>
        <end position="182"/>
    </location>
</feature>
<evidence type="ECO:0000256" key="6">
    <source>
        <dbReference type="ARBA" id="ARBA00023136"/>
    </source>
</evidence>
<feature type="transmembrane region" description="Helical" evidence="7">
    <location>
        <begin position="136"/>
        <end position="158"/>
    </location>
</feature>
<feature type="transmembrane region" description="Helical" evidence="7">
    <location>
        <begin position="365"/>
        <end position="389"/>
    </location>
</feature>
<evidence type="ECO:0000313" key="9">
    <source>
        <dbReference type="EMBL" id="SHN75081.1"/>
    </source>
</evidence>
<proteinExistence type="predicted"/>
<dbReference type="Pfam" id="PF07690">
    <property type="entry name" value="MFS_1"/>
    <property type="match status" value="1"/>
</dbReference>
<organism evidence="9 10">
    <name type="scientific">Desulfitobacterium chlororespirans DSM 11544</name>
    <dbReference type="NCBI Taxonomy" id="1121395"/>
    <lineage>
        <taxon>Bacteria</taxon>
        <taxon>Bacillati</taxon>
        <taxon>Bacillota</taxon>
        <taxon>Clostridia</taxon>
        <taxon>Eubacteriales</taxon>
        <taxon>Desulfitobacteriaceae</taxon>
        <taxon>Desulfitobacterium</taxon>
    </lineage>
</organism>
<feature type="transmembrane region" description="Helical" evidence="7">
    <location>
        <begin position="276"/>
        <end position="295"/>
    </location>
</feature>
<dbReference type="Proteomes" id="UP000184010">
    <property type="component" value="Unassembled WGS sequence"/>
</dbReference>
<dbReference type="AlphaFoldDB" id="A0A1M7TWH4"/>
<dbReference type="PROSITE" id="PS50850">
    <property type="entry name" value="MFS"/>
    <property type="match status" value="1"/>
</dbReference>
<keyword evidence="2" id="KW-0813">Transport</keyword>
<keyword evidence="3" id="KW-1003">Cell membrane</keyword>
<feature type="domain" description="Major facilitator superfamily (MFS) profile" evidence="8">
    <location>
        <begin position="8"/>
        <end position="395"/>
    </location>
</feature>
<gene>
    <name evidence="9" type="ORF">SAMN02745215_02614</name>
</gene>
<feature type="transmembrane region" description="Helical" evidence="7">
    <location>
        <begin position="335"/>
        <end position="359"/>
    </location>
</feature>
<dbReference type="PANTHER" id="PTHR43124">
    <property type="entry name" value="PURINE EFFLUX PUMP PBUE"/>
    <property type="match status" value="1"/>
</dbReference>
<evidence type="ECO:0000256" key="4">
    <source>
        <dbReference type="ARBA" id="ARBA00022692"/>
    </source>
</evidence>
<feature type="transmembrane region" description="Helical" evidence="7">
    <location>
        <begin position="251"/>
        <end position="269"/>
    </location>
</feature>
<dbReference type="InterPro" id="IPR020846">
    <property type="entry name" value="MFS_dom"/>
</dbReference>
<feature type="transmembrane region" description="Helical" evidence="7">
    <location>
        <begin position="301"/>
        <end position="323"/>
    </location>
</feature>
<evidence type="ECO:0000256" key="3">
    <source>
        <dbReference type="ARBA" id="ARBA00022475"/>
    </source>
</evidence>
<reference evidence="10" key="1">
    <citation type="submission" date="2016-12" db="EMBL/GenBank/DDBJ databases">
        <authorList>
            <person name="Varghese N."/>
            <person name="Submissions S."/>
        </authorList>
    </citation>
    <scope>NUCLEOTIDE SEQUENCE [LARGE SCALE GENOMIC DNA]</scope>
    <source>
        <strain evidence="10">DSM 11544</strain>
    </source>
</reference>
<protein>
    <submittedName>
        <fullName evidence="9">Predicted arabinose efflux permease, MFS family</fullName>
    </submittedName>
</protein>
<evidence type="ECO:0000313" key="10">
    <source>
        <dbReference type="Proteomes" id="UP000184010"/>
    </source>
</evidence>
<keyword evidence="6 7" id="KW-0472">Membrane</keyword>
<name>A0A1M7TWH4_9FIRM</name>
<evidence type="ECO:0000259" key="8">
    <source>
        <dbReference type="PROSITE" id="PS50850"/>
    </source>
</evidence>
<feature type="transmembrane region" description="Helical" evidence="7">
    <location>
        <begin position="106"/>
        <end position="124"/>
    </location>
</feature>
<keyword evidence="4 7" id="KW-0812">Transmembrane</keyword>
<comment type="subcellular location">
    <subcellularLocation>
        <location evidence="1">Cell membrane</location>
        <topology evidence="1">Multi-pass membrane protein</topology>
    </subcellularLocation>
</comment>
<dbReference type="PROSITE" id="PS51257">
    <property type="entry name" value="PROKAR_LIPOPROTEIN"/>
    <property type="match status" value="1"/>
</dbReference>
<dbReference type="GO" id="GO:0022857">
    <property type="term" value="F:transmembrane transporter activity"/>
    <property type="evidence" value="ECO:0007669"/>
    <property type="project" value="InterPro"/>
</dbReference>
<keyword evidence="10" id="KW-1185">Reference proteome</keyword>